<dbReference type="Proteomes" id="UP000241434">
    <property type="component" value="Unassembled WGS sequence"/>
</dbReference>
<reference evidence="2" key="1">
    <citation type="thesis" date="2015" institute="Rutgers" country="The State University of New Jersey, 14 College Farm Rd., New Brunswick, NJ, USA">
        <title>Ammonia toxicity in bacteria and its implications for treatment of and resource recovery from highly nitrogenous organic wastes.</title>
        <authorList>
            <person name="Luther A.K."/>
        </authorList>
    </citation>
    <scope>NUCLEOTIDE SEQUENCE</scope>
    <source>
        <strain evidence="2">RT-10B</strain>
    </source>
</reference>
<sequence length="82" mass="10084">MKLLKTMMYIIELTPFFLFALINYLANTKMSMMRYVTYKNIYFEEKIFTDSIVNLLIYLLIFLILINLFLLIKRKYTFQKIF</sequence>
<dbReference type="EMBL" id="JYGE01000003">
    <property type="protein sequence ID" value="PSJ31659.1"/>
    <property type="molecule type" value="Genomic_DNA"/>
</dbReference>
<protein>
    <submittedName>
        <fullName evidence="2">Uncharacterized protein</fullName>
    </submittedName>
</protein>
<dbReference type="AlphaFoldDB" id="A0A2P7Q112"/>
<comment type="caution">
    <text evidence="2">The sequence shown here is derived from an EMBL/GenBank/DDBJ whole genome shotgun (WGS) entry which is preliminary data.</text>
</comment>
<evidence type="ECO:0000313" key="3">
    <source>
        <dbReference type="Proteomes" id="UP000241434"/>
    </source>
</evidence>
<feature type="transmembrane region" description="Helical" evidence="1">
    <location>
        <begin position="52"/>
        <end position="72"/>
    </location>
</feature>
<evidence type="ECO:0000313" key="2">
    <source>
        <dbReference type="EMBL" id="PSJ31659.1"/>
    </source>
</evidence>
<gene>
    <name evidence="2" type="ORF">UF10_03240</name>
</gene>
<accession>A0A2P7Q112</accession>
<organism evidence="2 3">
    <name type="scientific">Peptostreptococcus russellii</name>
    <dbReference type="NCBI Taxonomy" id="215200"/>
    <lineage>
        <taxon>Bacteria</taxon>
        <taxon>Bacillati</taxon>
        <taxon>Bacillota</taxon>
        <taxon>Clostridia</taxon>
        <taxon>Peptostreptococcales</taxon>
        <taxon>Peptostreptococcaceae</taxon>
        <taxon>Peptostreptococcus</taxon>
    </lineage>
</organism>
<keyword evidence="3" id="KW-1185">Reference proteome</keyword>
<keyword evidence="1" id="KW-1133">Transmembrane helix</keyword>
<keyword evidence="1" id="KW-0812">Transmembrane</keyword>
<name>A0A2P7Q112_9FIRM</name>
<proteinExistence type="predicted"/>
<feature type="transmembrane region" description="Helical" evidence="1">
    <location>
        <begin position="7"/>
        <end position="26"/>
    </location>
</feature>
<evidence type="ECO:0000256" key="1">
    <source>
        <dbReference type="SAM" id="Phobius"/>
    </source>
</evidence>
<keyword evidence="1" id="KW-0472">Membrane</keyword>